<dbReference type="Pfam" id="PF22451">
    <property type="entry name" value="NirdL-like_HTH"/>
    <property type="match status" value="1"/>
</dbReference>
<keyword evidence="1" id="KW-0456">Lyase</keyword>
<gene>
    <name evidence="10" type="ORF">JFY56_22145</name>
</gene>
<evidence type="ECO:0000259" key="9">
    <source>
        <dbReference type="Pfam" id="PF22451"/>
    </source>
</evidence>
<dbReference type="InterPro" id="IPR040523">
    <property type="entry name" value="AsnC_trans_reg2"/>
</dbReference>
<evidence type="ECO:0000259" key="8">
    <source>
        <dbReference type="Pfam" id="PF17805"/>
    </source>
</evidence>
<dbReference type="Proteomes" id="UP000669060">
    <property type="component" value="Unassembled WGS sequence"/>
</dbReference>
<evidence type="ECO:0000256" key="6">
    <source>
        <dbReference type="ARBA" id="ARBA00045291"/>
    </source>
</evidence>
<evidence type="ECO:0000256" key="1">
    <source>
        <dbReference type="ARBA" id="ARBA00023239"/>
    </source>
</evidence>
<organism evidence="10 11">
    <name type="scientific">Pseudomonas schmalbachii</name>
    <dbReference type="NCBI Taxonomy" id="2816993"/>
    <lineage>
        <taxon>Bacteria</taxon>
        <taxon>Pseudomonadati</taxon>
        <taxon>Pseudomonadota</taxon>
        <taxon>Gammaproteobacteria</taxon>
        <taxon>Pseudomonadales</taxon>
        <taxon>Pseudomonadaceae</taxon>
        <taxon>Pseudomonas</taxon>
    </lineage>
</organism>
<reference evidence="10 11" key="1">
    <citation type="submission" date="2020-12" db="EMBL/GenBank/DDBJ databases">
        <title>Pseudomonas schmalbachii sp. nov. isolated from millipede gut.</title>
        <authorList>
            <person name="Shelomi M."/>
        </authorList>
    </citation>
    <scope>NUCLEOTIDE SEQUENCE [LARGE SCALE GENOMIC DNA]</scope>
    <source>
        <strain evidence="10 11">Milli4</strain>
    </source>
</reference>
<sequence>MSACISPSDQLLARRLIALTQAGLPLVNEPWDWLAERLELTSAETLALLRRLQQAGVIRRIAAVPNHYRLGYRHNGMTVWDVDDQLVDRFGRIVGILPFVSHCYRRPRHLPDWPYNLFAMVHGRSSEEIDGYRRQIRVLLGDSCRADEMLVSRRILKKTGLRLPESPTC</sequence>
<comment type="function">
    <text evidence="6">Involved in heme d1 biosynthesis. Catalyzes the decarboxylation of siroheme into didecarboxysiroheme.</text>
</comment>
<feature type="domain" description="Siroheme decarboxylase AsnC-like ligand binding" evidence="8">
    <location>
        <begin position="69"/>
        <end position="157"/>
    </location>
</feature>
<comment type="similarity">
    <text evidence="3">Belongs to the Ahb/Nir family.</text>
</comment>
<evidence type="ECO:0000256" key="7">
    <source>
        <dbReference type="ARBA" id="ARBA00048470"/>
    </source>
</evidence>
<dbReference type="PANTHER" id="PTHR43413">
    <property type="entry name" value="TRANSCRIPTIONAL REGULATOR, ASNC FAMILY"/>
    <property type="match status" value="1"/>
</dbReference>
<dbReference type="RefSeq" id="WP_208316314.1">
    <property type="nucleotide sequence ID" value="NZ_JAELYA010000010.1"/>
</dbReference>
<comment type="caution">
    <text evidence="10">The sequence shown here is derived from an EMBL/GenBank/DDBJ whole genome shotgun (WGS) entry which is preliminary data.</text>
</comment>
<dbReference type="Pfam" id="PF17805">
    <property type="entry name" value="AsnC_trans_reg2"/>
    <property type="match status" value="1"/>
</dbReference>
<evidence type="ECO:0000313" key="11">
    <source>
        <dbReference type="Proteomes" id="UP000669060"/>
    </source>
</evidence>
<evidence type="ECO:0000313" key="10">
    <source>
        <dbReference type="EMBL" id="MBO3277926.1"/>
    </source>
</evidence>
<dbReference type="EMBL" id="JAELYA010000010">
    <property type="protein sequence ID" value="MBO3277926.1"/>
    <property type="molecule type" value="Genomic_DNA"/>
</dbReference>
<evidence type="ECO:0000256" key="3">
    <source>
        <dbReference type="ARBA" id="ARBA00023457"/>
    </source>
</evidence>
<evidence type="ECO:0000256" key="5">
    <source>
        <dbReference type="ARBA" id="ARBA00023471"/>
    </source>
</evidence>
<comment type="catalytic activity">
    <reaction evidence="7">
        <text>siroheme + 2 H(+) = 12,18-didecarboxysiroheme + 2 CO2</text>
        <dbReference type="Rhea" id="RHEA:19093"/>
        <dbReference type="ChEBI" id="CHEBI:15378"/>
        <dbReference type="ChEBI" id="CHEBI:16526"/>
        <dbReference type="ChEBI" id="CHEBI:60052"/>
        <dbReference type="ChEBI" id="CHEBI:140497"/>
        <dbReference type="EC" id="4.1.1.111"/>
    </reaction>
</comment>
<dbReference type="PANTHER" id="PTHR43413:SF1">
    <property type="entry name" value="SIROHEME DECARBOXYLASE NIRL SUBUNIT"/>
    <property type="match status" value="1"/>
</dbReference>
<evidence type="ECO:0000256" key="2">
    <source>
        <dbReference type="ARBA" id="ARBA00023444"/>
    </source>
</evidence>
<dbReference type="InterPro" id="IPR050684">
    <property type="entry name" value="HTH-Siroheme_Decarb"/>
</dbReference>
<accession>A0ABS3TW70</accession>
<comment type="subunit">
    <text evidence="4">Probably forms a complex composed of NirD, NirL, NirG and NirH. All proteins are required for the total conversion of siroheme to didecarboxysiroheme.</text>
</comment>
<name>A0ABS3TW70_9PSED</name>
<keyword evidence="11" id="KW-1185">Reference proteome</keyword>
<protein>
    <recommendedName>
        <fullName evidence="5">siroheme decarboxylase</fullName>
        <ecNumber evidence="5">4.1.1.111</ecNumber>
    </recommendedName>
</protein>
<dbReference type="Gene3D" id="3.30.70.3460">
    <property type="match status" value="1"/>
</dbReference>
<dbReference type="EC" id="4.1.1.111" evidence="5"/>
<proteinExistence type="inferred from homology"/>
<evidence type="ECO:0000256" key="4">
    <source>
        <dbReference type="ARBA" id="ARBA00023465"/>
    </source>
</evidence>
<feature type="domain" description="Siroheme decarboxylase NirL-like HTH" evidence="9">
    <location>
        <begin position="14"/>
        <end position="59"/>
    </location>
</feature>
<comment type="pathway">
    <text evidence="2">Porphyrin-containing compound metabolism.</text>
</comment>
<dbReference type="InterPro" id="IPR053953">
    <property type="entry name" value="NirdL-like_HTH"/>
</dbReference>